<dbReference type="EMBL" id="GL945433">
    <property type="protein sequence ID" value="EGO25123.1"/>
    <property type="molecule type" value="Genomic_DNA"/>
</dbReference>
<gene>
    <name evidence="1" type="ORF">SERLADRAFT_464830</name>
</gene>
<protein>
    <submittedName>
        <fullName evidence="1">Uncharacterized protein</fullName>
    </submittedName>
</protein>
<dbReference type="GeneID" id="18818804"/>
<dbReference type="RefSeq" id="XP_007317245.1">
    <property type="nucleotide sequence ID" value="XM_007317183.1"/>
</dbReference>
<reference evidence="1" key="1">
    <citation type="submission" date="2011-04" db="EMBL/GenBank/DDBJ databases">
        <title>Evolution of plant cell wall degrading machinery underlies the functional diversity of forest fungi.</title>
        <authorList>
            <consortium name="US DOE Joint Genome Institute (JGI-PGF)"/>
            <person name="Eastwood D.C."/>
            <person name="Floudas D."/>
            <person name="Binder M."/>
            <person name="Majcherczyk A."/>
            <person name="Schneider P."/>
            <person name="Aerts A."/>
            <person name="Asiegbu F.O."/>
            <person name="Baker S.E."/>
            <person name="Barry K."/>
            <person name="Bendiksby M."/>
            <person name="Blumentritt M."/>
            <person name="Coutinho P.M."/>
            <person name="Cullen D."/>
            <person name="Cullen D."/>
            <person name="Gathman A."/>
            <person name="Goodell B."/>
            <person name="Henrissat B."/>
            <person name="Ihrmark K."/>
            <person name="Kauserud H."/>
            <person name="Kohler A."/>
            <person name="LaButti K."/>
            <person name="Lapidus A."/>
            <person name="Lavin J.L."/>
            <person name="Lee Y.-H."/>
            <person name="Lindquist E."/>
            <person name="Lilly W."/>
            <person name="Lucas S."/>
            <person name="Morin E."/>
            <person name="Murat C."/>
            <person name="Oguiza J.A."/>
            <person name="Park J."/>
            <person name="Pisabarro A.G."/>
            <person name="Riley R."/>
            <person name="Rosling A."/>
            <person name="Salamov A."/>
            <person name="Schmidt O."/>
            <person name="Schmutz J."/>
            <person name="Skrede I."/>
            <person name="Stenlid J."/>
            <person name="Wiebenga A."/>
            <person name="Xie X."/>
            <person name="Kues U."/>
            <person name="Hibbett D.S."/>
            <person name="Hoffmeister D."/>
            <person name="Hogberg N."/>
            <person name="Martin F."/>
            <person name="Grigoriev I.V."/>
            <person name="Watkinson S.C."/>
        </authorList>
    </citation>
    <scope>NUCLEOTIDE SEQUENCE</scope>
    <source>
        <strain evidence="1">S7.9</strain>
    </source>
</reference>
<dbReference type="AlphaFoldDB" id="F8NTZ6"/>
<dbReference type="OrthoDB" id="2549237at2759"/>
<accession>F8NTZ6</accession>
<dbReference type="KEGG" id="sla:SERLADRAFT_464830"/>
<dbReference type="HOGENOM" id="CLU_845102_0_0_1"/>
<name>F8NTZ6_SERL9</name>
<evidence type="ECO:0000313" key="1">
    <source>
        <dbReference type="EMBL" id="EGO25123.1"/>
    </source>
</evidence>
<organism>
    <name type="scientific">Serpula lacrymans var. lacrymans (strain S7.9)</name>
    <name type="common">Dry rot fungus</name>
    <dbReference type="NCBI Taxonomy" id="578457"/>
    <lineage>
        <taxon>Eukaryota</taxon>
        <taxon>Fungi</taxon>
        <taxon>Dikarya</taxon>
        <taxon>Basidiomycota</taxon>
        <taxon>Agaricomycotina</taxon>
        <taxon>Agaricomycetes</taxon>
        <taxon>Agaricomycetidae</taxon>
        <taxon>Boletales</taxon>
        <taxon>Coniophorineae</taxon>
        <taxon>Serpulaceae</taxon>
        <taxon>Serpula</taxon>
    </lineage>
</organism>
<dbReference type="Proteomes" id="UP000008064">
    <property type="component" value="Unassembled WGS sequence"/>
</dbReference>
<sequence>MEFTSIYEKFAFHLSSPHDDGEGKILQVLSRHALAFLERETSLKLHRLMAANHPKGWEHQPYGKTLISLTTYDSSDTALRTLSVLLNCMRDPFMPAALAERHLSCLMRIGGILLSPENTIVQVHGLDQYPFFTVQHTVQYHAMGYIDTRTDRLLAYLLEIAEGHERQQSQEKANGGAIYWQLILSLKLVLLHHTMASSTASRPGYQYAESLASLVNYVSQNKWYHAGFPHRYADYLVCTTDNKMHIEDFILACRTLSQPPLCPSELGTMDRTLCLETAVAVLQAHRREIDLSTAGTKLVEELMSEWVEDPDGALRWLALTWRKNLATRG</sequence>
<proteinExistence type="predicted"/>